<dbReference type="CDD" id="cd06185">
    <property type="entry name" value="PDR_like"/>
    <property type="match status" value="1"/>
</dbReference>
<dbReference type="InterPro" id="IPR012675">
    <property type="entry name" value="Beta-grasp_dom_sf"/>
</dbReference>
<dbReference type="PRINTS" id="PR00409">
    <property type="entry name" value="PHDIOXRDTASE"/>
</dbReference>
<evidence type="ECO:0000259" key="9">
    <source>
        <dbReference type="PROSITE" id="PS51384"/>
    </source>
</evidence>
<dbReference type="GO" id="GO:0046872">
    <property type="term" value="F:metal ion binding"/>
    <property type="evidence" value="ECO:0007669"/>
    <property type="project" value="UniProtKB-KW"/>
</dbReference>
<gene>
    <name evidence="10" type="ORF">GOOTI_153_00040</name>
</gene>
<reference evidence="10" key="1">
    <citation type="submission" date="2012-02" db="EMBL/GenBank/DDBJ databases">
        <title>Whole genome shotgun sequence of Gordonia otitidis NBRC 100426.</title>
        <authorList>
            <person name="Yoshida I."/>
            <person name="Hosoyama A."/>
            <person name="Tsuchikane K."/>
            <person name="Katsumata H."/>
            <person name="Yamazaki S."/>
            <person name="Fujita N."/>
        </authorList>
    </citation>
    <scope>NUCLEOTIDE SEQUENCE [LARGE SCALE GENOMIC DNA]</scope>
    <source>
        <strain evidence="10">NBRC 100426</strain>
    </source>
</reference>
<dbReference type="InterPro" id="IPR050415">
    <property type="entry name" value="MRET"/>
</dbReference>
<dbReference type="InterPro" id="IPR006058">
    <property type="entry name" value="2Fe2S_fd_BS"/>
</dbReference>
<evidence type="ECO:0000256" key="6">
    <source>
        <dbReference type="ARBA" id="ARBA00023004"/>
    </source>
</evidence>
<dbReference type="Proteomes" id="UP000005038">
    <property type="component" value="Unassembled WGS sequence"/>
</dbReference>
<keyword evidence="5" id="KW-0560">Oxidoreductase</keyword>
<dbReference type="GO" id="GO:0051537">
    <property type="term" value="F:2 iron, 2 sulfur cluster binding"/>
    <property type="evidence" value="ECO:0007669"/>
    <property type="project" value="UniProtKB-KW"/>
</dbReference>
<evidence type="ECO:0000256" key="4">
    <source>
        <dbReference type="ARBA" id="ARBA00022723"/>
    </source>
</evidence>
<keyword evidence="7" id="KW-0411">Iron-sulfur</keyword>
<comment type="cofactor">
    <cofactor evidence="1">
        <name>FAD</name>
        <dbReference type="ChEBI" id="CHEBI:57692"/>
    </cofactor>
</comment>
<proteinExistence type="predicted"/>
<keyword evidence="2" id="KW-0285">Flavoprotein</keyword>
<name>H5TP86_GORO1</name>
<protein>
    <submittedName>
        <fullName evidence="10">Oxidoreductase</fullName>
    </submittedName>
</protein>
<evidence type="ECO:0000256" key="1">
    <source>
        <dbReference type="ARBA" id="ARBA00001974"/>
    </source>
</evidence>
<evidence type="ECO:0000256" key="5">
    <source>
        <dbReference type="ARBA" id="ARBA00023002"/>
    </source>
</evidence>
<evidence type="ECO:0000259" key="8">
    <source>
        <dbReference type="PROSITE" id="PS51085"/>
    </source>
</evidence>
<sequence length="317" mass="33559">MSAENTRVLRVQQKTWEADGITSVTLVDPTGADLPVWEPGAHIALHLPGGLIREYSLCSDPKDTSRWTVAVLRAEQSRGGSVLVHDRLSVGAEITVDGPRNAFAIDGEAREHVLVAGGVGITPIIAMQRRLAADGKRWRMLYAGRSRRTMAFVDEVAAQGDSVTIHADDEVGGHPDLRALVGAVEPGAVIYCCGPAPLLDAVAAHVPKGSTLRTERFAAPPAPVTDGAETAFDVVLERTGQRVNVGSATSVLDALLDAGVDVPSSCTEGICGTCEVGVIKGDVDHRDFLLSEDEHAANQTMFPCVSRCRSAELVLDL</sequence>
<evidence type="ECO:0000256" key="2">
    <source>
        <dbReference type="ARBA" id="ARBA00022630"/>
    </source>
</evidence>
<dbReference type="InterPro" id="IPR017938">
    <property type="entry name" value="Riboflavin_synthase-like_b-brl"/>
</dbReference>
<accession>H5TP86</accession>
<dbReference type="Gene3D" id="3.40.50.80">
    <property type="entry name" value="Nucleotide-binding domain of ferredoxin-NADP reductase (FNR) module"/>
    <property type="match status" value="1"/>
</dbReference>
<dbReference type="SUPFAM" id="SSF52343">
    <property type="entry name" value="Ferredoxin reductase-like, C-terminal NADP-linked domain"/>
    <property type="match status" value="1"/>
</dbReference>
<dbReference type="PROSITE" id="PS51384">
    <property type="entry name" value="FAD_FR"/>
    <property type="match status" value="1"/>
</dbReference>
<dbReference type="AlphaFoldDB" id="H5TP86"/>
<dbReference type="PANTHER" id="PTHR47354:SF1">
    <property type="entry name" value="CARNITINE MONOOXYGENASE REDUCTASE SUBUNIT"/>
    <property type="match status" value="1"/>
</dbReference>
<dbReference type="SUPFAM" id="SSF54292">
    <property type="entry name" value="2Fe-2S ferredoxin-like"/>
    <property type="match status" value="1"/>
</dbReference>
<dbReference type="RefSeq" id="WP_007239517.1">
    <property type="nucleotide sequence ID" value="NZ_BAFB01000153.1"/>
</dbReference>
<dbReference type="InterPro" id="IPR017927">
    <property type="entry name" value="FAD-bd_FR_type"/>
</dbReference>
<keyword evidence="11" id="KW-1185">Reference proteome</keyword>
<dbReference type="PROSITE" id="PS00197">
    <property type="entry name" value="2FE2S_FER_1"/>
    <property type="match status" value="1"/>
</dbReference>
<evidence type="ECO:0000313" key="10">
    <source>
        <dbReference type="EMBL" id="GAB35294.1"/>
    </source>
</evidence>
<comment type="caution">
    <text evidence="10">The sequence shown here is derived from an EMBL/GenBank/DDBJ whole genome shotgun (WGS) entry which is preliminary data.</text>
</comment>
<dbReference type="Pfam" id="PF00111">
    <property type="entry name" value="Fer2"/>
    <property type="match status" value="1"/>
</dbReference>
<organism evidence="10 11">
    <name type="scientific">Gordonia otitidis (strain DSM 44809 / CCUG 52243 / JCM 12355 / NBRC 100426 / IFM 10032)</name>
    <dbReference type="NCBI Taxonomy" id="1108044"/>
    <lineage>
        <taxon>Bacteria</taxon>
        <taxon>Bacillati</taxon>
        <taxon>Actinomycetota</taxon>
        <taxon>Actinomycetes</taxon>
        <taxon>Mycobacteriales</taxon>
        <taxon>Gordoniaceae</taxon>
        <taxon>Gordonia</taxon>
    </lineage>
</organism>
<dbReference type="PANTHER" id="PTHR47354">
    <property type="entry name" value="NADH OXIDOREDUCTASE HCR"/>
    <property type="match status" value="1"/>
</dbReference>
<dbReference type="GO" id="GO:0016491">
    <property type="term" value="F:oxidoreductase activity"/>
    <property type="evidence" value="ECO:0007669"/>
    <property type="project" value="UniProtKB-KW"/>
</dbReference>
<feature type="domain" description="2Fe-2S ferredoxin-type" evidence="8">
    <location>
        <begin position="232"/>
        <end position="317"/>
    </location>
</feature>
<dbReference type="Gene3D" id="2.40.30.10">
    <property type="entry name" value="Translation factors"/>
    <property type="match status" value="1"/>
</dbReference>
<dbReference type="InterPro" id="IPR039261">
    <property type="entry name" value="FNR_nucleotide-bd"/>
</dbReference>
<dbReference type="Gene3D" id="3.10.20.30">
    <property type="match status" value="1"/>
</dbReference>
<dbReference type="CDD" id="cd00207">
    <property type="entry name" value="fer2"/>
    <property type="match status" value="1"/>
</dbReference>
<dbReference type="InterPro" id="IPR001041">
    <property type="entry name" value="2Fe-2S_ferredoxin-type"/>
</dbReference>
<evidence type="ECO:0000256" key="7">
    <source>
        <dbReference type="ARBA" id="ARBA00023014"/>
    </source>
</evidence>
<feature type="domain" description="FAD-binding FR-type" evidence="9">
    <location>
        <begin position="4"/>
        <end position="106"/>
    </location>
</feature>
<dbReference type="InterPro" id="IPR036010">
    <property type="entry name" value="2Fe-2S_ferredoxin-like_sf"/>
</dbReference>
<dbReference type="EMBL" id="BAFB01000153">
    <property type="protein sequence ID" value="GAB35294.1"/>
    <property type="molecule type" value="Genomic_DNA"/>
</dbReference>
<keyword evidence="3" id="KW-0001">2Fe-2S</keyword>
<keyword evidence="6" id="KW-0408">Iron</keyword>
<dbReference type="PROSITE" id="PS51085">
    <property type="entry name" value="2FE2S_FER_2"/>
    <property type="match status" value="1"/>
</dbReference>
<keyword evidence="4" id="KW-0479">Metal-binding</keyword>
<dbReference type="OrthoDB" id="502624at2"/>
<dbReference type="STRING" id="1108044.GOOTI_153_00040"/>
<dbReference type="SUPFAM" id="SSF63380">
    <property type="entry name" value="Riboflavin synthase domain-like"/>
    <property type="match status" value="1"/>
</dbReference>
<evidence type="ECO:0000256" key="3">
    <source>
        <dbReference type="ARBA" id="ARBA00022714"/>
    </source>
</evidence>
<evidence type="ECO:0000313" key="11">
    <source>
        <dbReference type="Proteomes" id="UP000005038"/>
    </source>
</evidence>